<dbReference type="InterPro" id="IPR014153">
    <property type="entry name" value="Ds_break_AddB"/>
</dbReference>
<evidence type="ECO:0000313" key="3">
    <source>
        <dbReference type="Proteomes" id="UP000185678"/>
    </source>
</evidence>
<keyword evidence="2" id="KW-0547">Nucleotide-binding</keyword>
<dbReference type="EMBL" id="FTOA01000002">
    <property type="protein sequence ID" value="SIS49520.1"/>
    <property type="molecule type" value="Genomic_DNA"/>
</dbReference>
<dbReference type="InterPro" id="IPR027417">
    <property type="entry name" value="P-loop_NTPase"/>
</dbReference>
<feature type="domain" description="PD-(D/E)XK endonuclease-like" evidence="1">
    <location>
        <begin position="727"/>
        <end position="962"/>
    </location>
</feature>
<gene>
    <name evidence="2" type="ORF">SAMN05421779_102336</name>
</gene>
<name>A0A1N7JJP4_9PROT</name>
<dbReference type="NCBIfam" id="TIGR02786">
    <property type="entry name" value="addB_alphas"/>
    <property type="match status" value="1"/>
</dbReference>
<dbReference type="SUPFAM" id="SSF52540">
    <property type="entry name" value="P-loop containing nucleoside triphosphate hydrolases"/>
    <property type="match status" value="1"/>
</dbReference>
<accession>A0A1N7JJP4</accession>
<dbReference type="RefSeq" id="WP_076399212.1">
    <property type="nucleotide sequence ID" value="NZ_FTOA01000002.1"/>
</dbReference>
<protein>
    <submittedName>
        <fullName evidence="2">ATP-dependent helicase/nuclease subunit B</fullName>
    </submittedName>
</protein>
<sequence length="996" mass="108715">MSLYTISPRLSFGDTLAAGVLAQCGSDPLDLAGITLLLPNRRTQRTVREAFLRRSGGRPLMLPRLLALGDLDDDEMLFNGFQGLGSADGAVEALAPAIPPLRRRLLLSRLVMAKGDETGRPYTPDQALRLADELARLLDQVQTADCDLGRLGTLAPDRYAAHWTRIVEFLAIVAQVWPTLLEAEGCLDPADRRNRLLRAQAVAWQQVPPHGRVIAAGITGSLPAAAEVLAVVARLPGGMVVLPGLDREMDDDSWQALDDSHPQYALKTLLAVIGCERQAVADWPQTGEDDPSLADPSRVRLISEAMRPAQTTHRWRDLSTGAAAPLDERATAGITRLDCPDQRQEALAIALLMRQTLQTAERTAALVTPDRDLARRVSAELARWHIRVDDSAGRPLAVTPPGAFLRLTATMVAERFAPVPLLSVLKHPLAGAGLEPAIFRDAARRLEMAVLRGVRPGPGIAGLRTALLASEAVGGDDLDGLAMLLDTLEQCCQGFVTLMEQDEASFADLLEAHMRLAEALAGTAAMPGPLRLWAEDAGDTAAIWARDLGDTASVLDTIVPGRYPAVLDGLMTGTGVRQEFGNHPRLAILGPMEARLRHADLLILGGLNEDVWPPQTAIDPWMSRPMRGEFGLPQPEQRVGHAAHDFAALFCAPQVVLTRAEKIDGTPTVPSRWLLRLDTVLTAAGLPRLGCRAPWLSWVSRLDQPDRYDLGRRPAPCPPVALRPRKLSVTRIETWMRDPYAIYAQYILGLRALKALDEDPGAGDYGTLVHRALELFQRRYPQALPADPYAALLACGEQVFAETIARPAVWAFWWPRFERLARWVAQEETARRPLVRETHVEARGKLDLGDFLLTATADRIDLLQDGTLAILDYKTGQPPSDKEVLAGFAPQLPLEALIAQSGGFDGVPGRPVSDLQFWHLKGNTDGGEARSVKTKDKPLGELVTEALDGVRGLIRAFDAPETPYLARPHPERAPKWSDYLHLARVREWSAGEGESE</sequence>
<keyword evidence="3" id="KW-1185">Reference proteome</keyword>
<dbReference type="Pfam" id="PF12705">
    <property type="entry name" value="PDDEXK_1"/>
    <property type="match status" value="1"/>
</dbReference>
<dbReference type="GO" id="GO:0004386">
    <property type="term" value="F:helicase activity"/>
    <property type="evidence" value="ECO:0007669"/>
    <property type="project" value="UniProtKB-KW"/>
</dbReference>
<dbReference type="Proteomes" id="UP000185678">
    <property type="component" value="Unassembled WGS sequence"/>
</dbReference>
<evidence type="ECO:0000259" key="1">
    <source>
        <dbReference type="Pfam" id="PF12705"/>
    </source>
</evidence>
<dbReference type="STRING" id="80876.SAMN05421779_102336"/>
<keyword evidence="2" id="KW-0067">ATP-binding</keyword>
<dbReference type="InterPro" id="IPR038726">
    <property type="entry name" value="PDDEXK_AddAB-type"/>
</dbReference>
<keyword evidence="2" id="KW-0347">Helicase</keyword>
<dbReference type="OrthoDB" id="9780606at2"/>
<proteinExistence type="predicted"/>
<keyword evidence="2" id="KW-0378">Hydrolase</keyword>
<reference evidence="2 3" key="1">
    <citation type="submission" date="2017-01" db="EMBL/GenBank/DDBJ databases">
        <authorList>
            <person name="Mah S.A."/>
            <person name="Swanson W.J."/>
            <person name="Moy G.W."/>
            <person name="Vacquier V.D."/>
        </authorList>
    </citation>
    <scope>NUCLEOTIDE SEQUENCE [LARGE SCALE GENOMIC DNA]</scope>
    <source>
        <strain evidence="2 3">DSM 11589</strain>
    </source>
</reference>
<evidence type="ECO:0000313" key="2">
    <source>
        <dbReference type="EMBL" id="SIS49520.1"/>
    </source>
</evidence>
<dbReference type="AlphaFoldDB" id="A0A1N7JJP4"/>
<organism evidence="2 3">
    <name type="scientific">Insolitispirillum peregrinum</name>
    <dbReference type="NCBI Taxonomy" id="80876"/>
    <lineage>
        <taxon>Bacteria</taxon>
        <taxon>Pseudomonadati</taxon>
        <taxon>Pseudomonadota</taxon>
        <taxon>Alphaproteobacteria</taxon>
        <taxon>Rhodospirillales</taxon>
        <taxon>Novispirillaceae</taxon>
        <taxon>Insolitispirillum</taxon>
    </lineage>
</organism>